<dbReference type="AlphaFoldDB" id="A0A382MZG9"/>
<name>A0A382MZG9_9ZZZZ</name>
<accession>A0A382MZG9</accession>
<feature type="non-terminal residue" evidence="1">
    <location>
        <position position="1"/>
    </location>
</feature>
<gene>
    <name evidence="1" type="ORF">METZ01_LOCUS307218</name>
</gene>
<reference evidence="1" key="1">
    <citation type="submission" date="2018-05" db="EMBL/GenBank/DDBJ databases">
        <authorList>
            <person name="Lanie J.A."/>
            <person name="Ng W.-L."/>
            <person name="Kazmierczak K.M."/>
            <person name="Andrzejewski T.M."/>
            <person name="Davidsen T.M."/>
            <person name="Wayne K.J."/>
            <person name="Tettelin H."/>
            <person name="Glass J.I."/>
            <person name="Rusch D."/>
            <person name="Podicherti R."/>
            <person name="Tsui H.-C.T."/>
            <person name="Winkler M.E."/>
        </authorList>
    </citation>
    <scope>NUCLEOTIDE SEQUENCE</scope>
</reference>
<proteinExistence type="predicted"/>
<protein>
    <submittedName>
        <fullName evidence="1">Uncharacterized protein</fullName>
    </submittedName>
</protein>
<dbReference type="EMBL" id="UINC01097009">
    <property type="protein sequence ID" value="SVC54364.1"/>
    <property type="molecule type" value="Genomic_DNA"/>
</dbReference>
<organism evidence="1">
    <name type="scientific">marine metagenome</name>
    <dbReference type="NCBI Taxonomy" id="408172"/>
    <lineage>
        <taxon>unclassified sequences</taxon>
        <taxon>metagenomes</taxon>
        <taxon>ecological metagenomes</taxon>
    </lineage>
</organism>
<sequence>VNLGYQSPKLVAPAVISIIPTEDHRLFQFGMVGWTILLKGEFGINKNLTVGLSQDLSPVNSNASIYQYTNGERDTTLNYENATYLTQFYFK</sequence>
<evidence type="ECO:0000313" key="1">
    <source>
        <dbReference type="EMBL" id="SVC54364.1"/>
    </source>
</evidence>